<keyword evidence="5" id="KW-1185">Reference proteome</keyword>
<evidence type="ECO:0000313" key="3">
    <source>
        <dbReference type="EMBL" id="OKA11415.1"/>
    </source>
</evidence>
<dbReference type="RefSeq" id="WP_061983670.1">
    <property type="nucleotide sequence ID" value="NZ_FOPQ01000004.1"/>
</dbReference>
<accession>A0A154MWI7</accession>
<dbReference type="Proteomes" id="UP000186883">
    <property type="component" value="Unassembled WGS sequence"/>
</dbReference>
<dbReference type="Gene3D" id="3.40.710.10">
    <property type="entry name" value="DD-peptidase/beta-lactamase superfamily"/>
    <property type="match status" value="1"/>
</dbReference>
<reference evidence="3 5" key="2">
    <citation type="submission" date="2016-11" db="EMBL/GenBank/DDBJ databases">
        <title>Genome sequencing of Amycolatopsis regifaucium.</title>
        <authorList>
            <person name="Mayilraj S."/>
            <person name="Kaur N."/>
        </authorList>
    </citation>
    <scope>NUCLEOTIDE SEQUENCE [LARGE SCALE GENOMIC DNA]</scope>
    <source>
        <strain evidence="3 5">GY080</strain>
    </source>
</reference>
<name>A0A154MWI7_9PSEU</name>
<dbReference type="EMBL" id="LQCI01000002">
    <property type="protein sequence ID" value="KZB88303.1"/>
    <property type="molecule type" value="Genomic_DNA"/>
</dbReference>
<evidence type="ECO:0000259" key="1">
    <source>
        <dbReference type="Pfam" id="PF00144"/>
    </source>
</evidence>
<keyword evidence="2" id="KW-0378">Hydrolase</keyword>
<dbReference type="SUPFAM" id="SSF56601">
    <property type="entry name" value="beta-lactamase/transpeptidase-like"/>
    <property type="match status" value="1"/>
</dbReference>
<feature type="domain" description="Beta-lactamase-related" evidence="1">
    <location>
        <begin position="12"/>
        <end position="335"/>
    </location>
</feature>
<dbReference type="AlphaFoldDB" id="A0A154MWI7"/>
<dbReference type="PANTHER" id="PTHR46825">
    <property type="entry name" value="D-ALANYL-D-ALANINE-CARBOXYPEPTIDASE/ENDOPEPTIDASE AMPH"/>
    <property type="match status" value="1"/>
</dbReference>
<sequence>MSKISEIDTWLRENFSLLLDKHQVPGAAIAVFADGEVVEHAAGVVNTATGVESTTDSVFQIGSITKIWTITLIMQLVDEGLVDLDRPVRDYLPEFQVADARAAATITVRQLACHTGGFEGDVFADTGTGEDAVAKLIPLLSDVPQLFPPGERFSYSNAGYCVLGRIVEVLRGKCWDDCVRERLIGPLGLTHAGCGAEDAVRHRAAVGHILPESGGEPVPTKVWSLARSNAPAGATLVMRPRDLLTFARMHLNEGKADDGVQVLSPESVRAMRERQVAVPDLGIMGTHWGLGWVDFGWQGGTVVGHDGGTIGQSAFLRVAVEHDVAFALLTNGGATLKVYHEIATKLMRELAGITVPPLPEPGPAPAPADLSRYVGEYSSRVLSTVVTAEGGRLWLRRTPKGEFAELDEPSGTVELLSWHGETFVAAIPEVPGAYVAHVFVGDDGTGRARFLHTGRADRRVAK</sequence>
<dbReference type="GO" id="GO:0016787">
    <property type="term" value="F:hydrolase activity"/>
    <property type="evidence" value="ECO:0007669"/>
    <property type="project" value="UniProtKB-KW"/>
</dbReference>
<dbReference type="PANTHER" id="PTHR46825:SF9">
    <property type="entry name" value="BETA-LACTAMASE-RELATED DOMAIN-CONTAINING PROTEIN"/>
    <property type="match status" value="1"/>
</dbReference>
<evidence type="ECO:0000313" key="2">
    <source>
        <dbReference type="EMBL" id="KZB88303.1"/>
    </source>
</evidence>
<reference evidence="2 4" key="1">
    <citation type="submission" date="2015-12" db="EMBL/GenBank/DDBJ databases">
        <title>Amycolatopsis regifaucium genome sequencing and assembly.</title>
        <authorList>
            <person name="Mayilraj S."/>
        </authorList>
    </citation>
    <scope>NUCLEOTIDE SEQUENCE [LARGE SCALE GENOMIC DNA]</scope>
    <source>
        <strain evidence="2 4">GY080</strain>
    </source>
</reference>
<dbReference type="InterPro" id="IPR001466">
    <property type="entry name" value="Beta-lactam-related"/>
</dbReference>
<organism evidence="2 4">
    <name type="scientific">Amycolatopsis regifaucium</name>
    <dbReference type="NCBI Taxonomy" id="546365"/>
    <lineage>
        <taxon>Bacteria</taxon>
        <taxon>Bacillati</taxon>
        <taxon>Actinomycetota</taxon>
        <taxon>Actinomycetes</taxon>
        <taxon>Pseudonocardiales</taxon>
        <taxon>Pseudonocardiaceae</taxon>
        <taxon>Amycolatopsis</taxon>
    </lineage>
</organism>
<protein>
    <submittedName>
        <fullName evidence="2">Serine hydrolase</fullName>
    </submittedName>
</protein>
<dbReference type="EMBL" id="LOBU02000001">
    <property type="protein sequence ID" value="OKA11415.1"/>
    <property type="molecule type" value="Genomic_DNA"/>
</dbReference>
<proteinExistence type="predicted"/>
<dbReference type="InterPro" id="IPR050491">
    <property type="entry name" value="AmpC-like"/>
</dbReference>
<gene>
    <name evidence="3" type="ORF">ATP06_0200730</name>
    <name evidence="2" type="ORF">AVL48_20340</name>
</gene>
<comment type="caution">
    <text evidence="2">The sequence shown here is derived from an EMBL/GenBank/DDBJ whole genome shotgun (WGS) entry which is preliminary data.</text>
</comment>
<dbReference type="OrthoDB" id="262125at2"/>
<evidence type="ECO:0000313" key="4">
    <source>
        <dbReference type="Proteomes" id="UP000076321"/>
    </source>
</evidence>
<evidence type="ECO:0000313" key="5">
    <source>
        <dbReference type="Proteomes" id="UP000186883"/>
    </source>
</evidence>
<dbReference type="Proteomes" id="UP000076321">
    <property type="component" value="Unassembled WGS sequence"/>
</dbReference>
<dbReference type="Pfam" id="PF00144">
    <property type="entry name" value="Beta-lactamase"/>
    <property type="match status" value="1"/>
</dbReference>
<dbReference type="InterPro" id="IPR012338">
    <property type="entry name" value="Beta-lactam/transpept-like"/>
</dbReference>